<evidence type="ECO:0000256" key="2">
    <source>
        <dbReference type="SAM" id="MobiDB-lite"/>
    </source>
</evidence>
<comment type="caution">
    <text evidence="5">The sequence shown here is derived from an EMBL/GenBank/DDBJ whole genome shotgun (WGS) entry which is preliminary data.</text>
</comment>
<feature type="region of interest" description="Disordered" evidence="2">
    <location>
        <begin position="187"/>
        <end position="415"/>
    </location>
</feature>
<dbReference type="EMBL" id="JAOPHQ010000929">
    <property type="protein sequence ID" value="KAK0152637.1"/>
    <property type="molecule type" value="Genomic_DNA"/>
</dbReference>
<accession>A0AA47N5C4</accession>
<dbReference type="GO" id="GO:0015631">
    <property type="term" value="F:tubulin binding"/>
    <property type="evidence" value="ECO:0007669"/>
    <property type="project" value="TreeGrafter"/>
</dbReference>
<dbReference type="GO" id="GO:0060271">
    <property type="term" value="P:cilium assembly"/>
    <property type="evidence" value="ECO:0007669"/>
    <property type="project" value="TreeGrafter"/>
</dbReference>
<organism evidence="5 6">
    <name type="scientific">Merluccius polli</name>
    <name type="common">Benguela hake</name>
    <name type="synonym">Merluccius cadenati</name>
    <dbReference type="NCBI Taxonomy" id="89951"/>
    <lineage>
        <taxon>Eukaryota</taxon>
        <taxon>Metazoa</taxon>
        <taxon>Chordata</taxon>
        <taxon>Craniata</taxon>
        <taxon>Vertebrata</taxon>
        <taxon>Euteleostomi</taxon>
        <taxon>Actinopterygii</taxon>
        <taxon>Neopterygii</taxon>
        <taxon>Teleostei</taxon>
        <taxon>Neoteleostei</taxon>
        <taxon>Acanthomorphata</taxon>
        <taxon>Zeiogadaria</taxon>
        <taxon>Gadariae</taxon>
        <taxon>Gadiformes</taxon>
        <taxon>Gadoidei</taxon>
        <taxon>Merlucciidae</taxon>
        <taxon>Merluccius</taxon>
    </lineage>
</organism>
<dbReference type="InterPro" id="IPR026581">
    <property type="entry name" value="TCP10L/CENPJ"/>
</dbReference>
<feature type="compositionally biased region" description="Acidic residues" evidence="2">
    <location>
        <begin position="620"/>
        <end position="632"/>
    </location>
</feature>
<protein>
    <submittedName>
        <fullName evidence="5">Centromere protein J</fullName>
    </submittedName>
</protein>
<dbReference type="GO" id="GO:0005813">
    <property type="term" value="C:centrosome"/>
    <property type="evidence" value="ECO:0007669"/>
    <property type="project" value="TreeGrafter"/>
</dbReference>
<dbReference type="GO" id="GO:0061511">
    <property type="term" value="P:centriole elongation"/>
    <property type="evidence" value="ECO:0007669"/>
    <property type="project" value="TreeGrafter"/>
</dbReference>
<feature type="compositionally biased region" description="Basic and acidic residues" evidence="2">
    <location>
        <begin position="1216"/>
        <end position="1229"/>
    </location>
</feature>
<dbReference type="InterPro" id="IPR009852">
    <property type="entry name" value="CENPJ_C_dom"/>
</dbReference>
<name>A0AA47N5C4_MERPO</name>
<feature type="compositionally biased region" description="Polar residues" evidence="2">
    <location>
        <begin position="250"/>
        <end position="263"/>
    </location>
</feature>
<dbReference type="InterPro" id="IPR058029">
    <property type="entry name" value="Tubulin-bd_CENPJ"/>
</dbReference>
<dbReference type="AlphaFoldDB" id="A0AA47N5C4"/>
<feature type="compositionally biased region" description="Pro residues" evidence="2">
    <location>
        <begin position="463"/>
        <end position="484"/>
    </location>
</feature>
<feature type="region of interest" description="Disordered" evidence="2">
    <location>
        <begin position="938"/>
        <end position="957"/>
    </location>
</feature>
<evidence type="ECO:0000259" key="3">
    <source>
        <dbReference type="Pfam" id="PF07202"/>
    </source>
</evidence>
<comment type="similarity">
    <text evidence="1">Belongs to the TCP10 family.</text>
</comment>
<feature type="compositionally biased region" description="Low complexity" evidence="2">
    <location>
        <begin position="886"/>
        <end position="900"/>
    </location>
</feature>
<dbReference type="PANTHER" id="PTHR10331">
    <property type="entry name" value="T COMPLEX PROTEIN 10"/>
    <property type="match status" value="1"/>
</dbReference>
<sequence length="1266" mass="140231">MSVGRRGGVLLRRLQHDMQQQLRAHQLEELLQLQEEQQRILGVMSGPQSCGTGLSGPELREVTLQGVSAPREAPRSLPSHGPGVPQGAMLGPQEESPQEESPQAGSEDSGHMEDMTEESEAWGSREEPSELGWASSSQQGDLQVAPSSDGVTRTPHPADLLTDRPVGGQKKTFEELLEEQLRLEEERLKVTKHTENRQGEEPQGAPPKRAFLRRGQGLSRFTGRPTTRPISCSNSEPAAASQHHKHVQRKTATLSNSEPAATSQHHRTAVPKKENRLAPPLPAVSREGKAAGGQHRKVLVPQQQNSEEAEGQQRPGRQQQRANSAGGQNAASGPLGPTPRGRRTSDPVRPGTGARQVGPTGRRDAAGPIGPPAPPGRRTAASAEQEPGGGGEEDSFQERMRGWEGQAQQENAELGEFEMLEQAAEELSFSSNSSFIVKILHKDRQLQAATALYKRRLSSTPIKSPPSRPSPPEAPPPHPSPPEATPDGGGTGAPPAPVPVVGRAGDEEQEEEEEEEESESGVDVANGKRPPLSQDSGDFADQQADKRTAFPSSLCFPAQPNPPYNKSSYQDDCRGAESDTTDADEEEDEDDEDDDDNSVLTNPDDCTLLQDSNGRPGGLEFDDDDTWNDLEETAVAPPTRPPPRATANQRSPSDRTLTRKSQNAPVPVVPEPRQTDEAPGRQLRERLVQLELEIERFKKENAALGKLKEENERSREQLRREREEFERGKEEERVRVVKLEEVRKEENRKLQRDKKLFEQHASAARAIPDKKEREEIQSLRQQLTSLQEEVRRKESRWGTAHCRLRQQMEALTAENSALKEEVNTLERLRLGAWRRSSSPTSSTKGVKFASPLDTREATSPPQCHLQATWRKNSLTVPAGGMKSSLRKSAGPASSSSSAQSPEEKPAARHPANPLETALTPTLTPTLSPKRALLHHHAEVTNESREFNPEVTTHPDGKTEQLLPCGGCLFVYPNGTRKEVSADGLTATVTFFNGDTKQVMADQRVVLVNKPNCPSHQIYYYAEAQTTHTTFPDGMEILQFPNHQNGKTQILQTYWYYRPIGTPRGYYRPIGTSLGYYRPIGTSRGYYRPIGTSLGYYRPIGTPLGYYRPIGTPLGYYRPIGTPRGYYRPIGTLSRVLQTHRYRPCRGIIVTVSSFRSYCDGFPEKHFPDGRKEITFPDQTVKTLFPDGREESVHNDGTVIHVHPDGTKEIQFNTGQKEVHTADHKRREYPDGTVKTVYNDGRQETRYPGGRVRIKDKDGNILSDNKL</sequence>
<feature type="compositionally biased region" description="Polar residues" evidence="2">
    <location>
        <begin position="224"/>
        <end position="236"/>
    </location>
</feature>
<evidence type="ECO:0000256" key="1">
    <source>
        <dbReference type="ARBA" id="ARBA00005627"/>
    </source>
</evidence>
<feature type="region of interest" description="Disordered" evidence="2">
    <location>
        <begin position="834"/>
        <end position="922"/>
    </location>
</feature>
<feature type="compositionally biased region" description="Acidic residues" evidence="2">
    <location>
        <begin position="507"/>
        <end position="520"/>
    </location>
</feature>
<feature type="compositionally biased region" description="Acidic residues" evidence="2">
    <location>
        <begin position="579"/>
        <end position="597"/>
    </location>
</feature>
<feature type="compositionally biased region" description="Low complexity" evidence="2">
    <location>
        <begin position="91"/>
        <end position="107"/>
    </location>
</feature>
<dbReference type="PANTHER" id="PTHR10331:SF27">
    <property type="entry name" value="CENTROMERE PROTEIN J"/>
    <property type="match status" value="1"/>
</dbReference>
<dbReference type="Proteomes" id="UP001174136">
    <property type="component" value="Unassembled WGS sequence"/>
</dbReference>
<reference evidence="5" key="1">
    <citation type="journal article" date="2023" name="Front. Mar. Sci.">
        <title>A new Merluccius polli reference genome to investigate the effects of global change in West African waters.</title>
        <authorList>
            <person name="Mateo J.L."/>
            <person name="Blanco-Fernandez C."/>
            <person name="Garcia-Vazquez E."/>
            <person name="Machado-Schiaffino G."/>
        </authorList>
    </citation>
    <scope>NUCLEOTIDE SEQUENCE</scope>
    <source>
        <strain evidence="5">C29</strain>
        <tissue evidence="5">Fin</tissue>
    </source>
</reference>
<keyword evidence="6" id="KW-1185">Reference proteome</keyword>
<feature type="region of interest" description="Disordered" evidence="2">
    <location>
        <begin position="67"/>
        <end position="172"/>
    </location>
</feature>
<feature type="compositionally biased region" description="Polar residues" evidence="2">
    <location>
        <begin position="134"/>
        <end position="151"/>
    </location>
</feature>
<dbReference type="GO" id="GO:0005814">
    <property type="term" value="C:centriole"/>
    <property type="evidence" value="ECO:0007669"/>
    <property type="project" value="TreeGrafter"/>
</dbReference>
<feature type="region of interest" description="Disordered" evidence="2">
    <location>
        <begin position="451"/>
        <end position="684"/>
    </location>
</feature>
<feature type="compositionally biased region" description="Basic and acidic residues" evidence="2">
    <location>
        <begin position="1252"/>
        <end position="1266"/>
    </location>
</feature>
<feature type="domain" description="Centromere protein J C-terminal" evidence="3">
    <location>
        <begin position="1185"/>
        <end position="1219"/>
    </location>
</feature>
<feature type="compositionally biased region" description="Basic and acidic residues" evidence="2">
    <location>
        <begin position="187"/>
        <end position="200"/>
    </location>
</feature>
<gene>
    <name evidence="5" type="primary">Cenpj</name>
    <name evidence="5" type="ORF">N1851_005834</name>
</gene>
<feature type="compositionally biased region" description="Low complexity" evidence="2">
    <location>
        <begin position="312"/>
        <end position="333"/>
    </location>
</feature>
<evidence type="ECO:0000313" key="5">
    <source>
        <dbReference type="EMBL" id="KAK0152637.1"/>
    </source>
</evidence>
<feature type="compositionally biased region" description="Polar residues" evidence="2">
    <location>
        <begin position="835"/>
        <end position="844"/>
    </location>
</feature>
<feature type="compositionally biased region" description="Low complexity" evidence="2">
    <location>
        <begin position="913"/>
        <end position="922"/>
    </location>
</feature>
<feature type="domain" description="Centromere protein J C-terminal" evidence="3">
    <location>
        <begin position="949"/>
        <end position="979"/>
    </location>
</feature>
<feature type="domain" description="Centromere protein J C-terminal" evidence="3">
    <location>
        <begin position="1224"/>
        <end position="1253"/>
    </location>
</feature>
<dbReference type="Pfam" id="PF07202">
    <property type="entry name" value="Tcp10_C"/>
    <property type="match status" value="3"/>
</dbReference>
<evidence type="ECO:0000259" key="4">
    <source>
        <dbReference type="Pfam" id="PF25779"/>
    </source>
</evidence>
<feature type="region of interest" description="Disordered" evidence="2">
    <location>
        <begin position="1214"/>
        <end position="1266"/>
    </location>
</feature>
<feature type="compositionally biased region" description="Basic and acidic residues" evidence="2">
    <location>
        <begin position="673"/>
        <end position="684"/>
    </location>
</feature>
<dbReference type="Pfam" id="PF25779">
    <property type="entry name" value="Tubulin-bind_CPAP"/>
    <property type="match status" value="1"/>
</dbReference>
<proteinExistence type="inferred from homology"/>
<dbReference type="Gene3D" id="2.60.450.20">
    <property type="match status" value="2"/>
</dbReference>
<dbReference type="InterPro" id="IPR047002">
    <property type="entry name" value="Tcp10_C_sf"/>
</dbReference>
<feature type="domain" description="CENPJ tubulin-binding region" evidence="4">
    <location>
        <begin position="166"/>
        <end position="222"/>
    </location>
</feature>
<evidence type="ECO:0000313" key="6">
    <source>
        <dbReference type="Proteomes" id="UP001174136"/>
    </source>
</evidence>
<feature type="region of interest" description="Disordered" evidence="2">
    <location>
        <begin position="706"/>
        <end position="729"/>
    </location>
</feature>